<feature type="region of interest" description="Disordered" evidence="1">
    <location>
        <begin position="283"/>
        <end position="307"/>
    </location>
</feature>
<accession>A0A0C9X617</accession>
<feature type="compositionally biased region" description="Low complexity" evidence="1">
    <location>
        <begin position="367"/>
        <end position="394"/>
    </location>
</feature>
<feature type="compositionally biased region" description="Low complexity" evidence="1">
    <location>
        <begin position="846"/>
        <end position="870"/>
    </location>
</feature>
<sequence>MNGNRNGDMIRANAIVPPHGLANQSFMQNPPQMGQQLLAPNQMGIPPGTPPMSMVSGPNGQISSQLRYLHQQQGQQQQQQRNFIRQNTQPLNSTAGSSPAPMSSLTAAGQVNFGGNMMQQGPPGSNTVRRVISQPHINPSAHMPQGASPMAMNARQQHQTHLQRQQQAMAMSPDMSMMMRQGGPPNLTRAPPAQAQQVMNSLTHPPSMNQVSHPAGMQQSHTFPNGMPLQHQPPSSPRPSSLPPNHAANMSISTPGPSHTPVNRTRMTPDNTNQMQMAINFPASQGPNSQRIPPAPGQYPFDSSSTSPLPMDISQPIPSGIMNTQGNTPNRSFHPTPAQQFEQMRDMSDPYGNHFAMPPPSVPSRPPSHNNPHPLLQQQQPSQQSPHRQSPIQPDQMSMHPQRPQSQPQSLPPGRPPSQSGLAHRAALSSQGLTATGRLPLTQQAGSQLGHPTQGSGSSQHLPIAPRPPPPPSAVPIPSTTIPTSQPRTDTPPATNPPRSVAAPLPLALGNGQGLIRLLQFSGNLSSENPKKLQLSWWTDLVKEYFTPKAVMKFTLWKDNQKTEAKPFEIGVPILPRFFLVTTQSGVKSMTLSLDGARERMYSQGHAIVECVTAVWTYKYNNGYTVTLRGPLTAHVVIVSTQPSSSQITAAQASFQLKFDDFQFDANHHDKSIALDSIVGQRQFEVPKIRHVATPTPGGSSIQQQQREEDKKWEEPRVLIEHGFLPGEPVNAFGIPQATMRCLEVRDMPYFSQMSQNDHSYQLAESVGAMGDLMNFSNENQLGPLEALSKFASKLRETYPIPLPLVNGLAYGSAMPHPFQTFPAPVNGGAITLYSSAPSSITNPTSAAQPSPQMNSPQNTSSSSSANSPQKQHKTIPPPAQTSGTASSPAVSSGTTTNTPALSSASLKRKQGDASSPATAAPDQPAPKRTTRKRGRTTTGPG</sequence>
<feature type="compositionally biased region" description="Low complexity" evidence="1">
    <location>
        <begin position="476"/>
        <end position="488"/>
    </location>
</feature>
<dbReference type="HOGENOM" id="CLU_303279_0_0_1"/>
<dbReference type="AlphaFoldDB" id="A0A0C9X617"/>
<feature type="compositionally biased region" description="Polar residues" evidence="1">
    <location>
        <begin position="89"/>
        <end position="109"/>
    </location>
</feature>
<feature type="region of interest" description="Disordered" evidence="1">
    <location>
        <begin position="839"/>
        <end position="942"/>
    </location>
</feature>
<evidence type="ECO:0008006" key="4">
    <source>
        <dbReference type="Google" id="ProtNLM"/>
    </source>
</evidence>
<feature type="compositionally biased region" description="Polar residues" evidence="1">
    <location>
        <begin position="117"/>
        <end position="128"/>
    </location>
</feature>
<dbReference type="PANTHER" id="PTHR10378">
    <property type="entry name" value="LIM DOMAIN-BINDING PROTEIN"/>
    <property type="match status" value="1"/>
</dbReference>
<protein>
    <recommendedName>
        <fullName evidence="4">LIM-domain binding protein-domain-containing protein</fullName>
    </recommendedName>
</protein>
<reference evidence="3" key="2">
    <citation type="submission" date="2015-01" db="EMBL/GenBank/DDBJ databases">
        <title>Evolutionary Origins and Diversification of the Mycorrhizal Mutualists.</title>
        <authorList>
            <consortium name="DOE Joint Genome Institute"/>
            <consortium name="Mycorrhizal Genomics Consortium"/>
            <person name="Kohler A."/>
            <person name="Kuo A."/>
            <person name="Nagy L.G."/>
            <person name="Floudas D."/>
            <person name="Copeland A."/>
            <person name="Barry K.W."/>
            <person name="Cichocki N."/>
            <person name="Veneault-Fourrey C."/>
            <person name="LaButti K."/>
            <person name="Lindquist E.A."/>
            <person name="Lipzen A."/>
            <person name="Lundell T."/>
            <person name="Morin E."/>
            <person name="Murat C."/>
            <person name="Riley R."/>
            <person name="Ohm R."/>
            <person name="Sun H."/>
            <person name="Tunlid A."/>
            <person name="Henrissat B."/>
            <person name="Grigoriev I.V."/>
            <person name="Hibbett D.S."/>
            <person name="Martin F."/>
        </authorList>
    </citation>
    <scope>NUCLEOTIDE SEQUENCE [LARGE SCALE GENOMIC DNA]</scope>
    <source>
        <strain evidence="3">LaAM-08-1</strain>
    </source>
</reference>
<feature type="compositionally biased region" description="Polar residues" evidence="1">
    <location>
        <begin position="203"/>
        <end position="223"/>
    </location>
</feature>
<dbReference type="InterPro" id="IPR029005">
    <property type="entry name" value="LIM-bd/SEUSS"/>
</dbReference>
<feature type="region of interest" description="Disordered" evidence="1">
    <location>
        <begin position="444"/>
        <end position="505"/>
    </location>
</feature>
<feature type="compositionally biased region" description="Polar residues" evidence="1">
    <location>
        <begin position="444"/>
        <end position="461"/>
    </location>
</feature>
<gene>
    <name evidence="2" type="ORF">K443DRAFT_2173</name>
</gene>
<evidence type="ECO:0000313" key="2">
    <source>
        <dbReference type="EMBL" id="KIK07625.1"/>
    </source>
</evidence>
<dbReference type="Pfam" id="PF01803">
    <property type="entry name" value="LIM_bind"/>
    <property type="match status" value="1"/>
</dbReference>
<feature type="region of interest" description="Disordered" evidence="1">
    <location>
        <begin position="692"/>
        <end position="711"/>
    </location>
</feature>
<feature type="compositionally biased region" description="Polar residues" evidence="1">
    <location>
        <begin position="248"/>
        <end position="270"/>
    </location>
</feature>
<dbReference type="EMBL" id="KN838546">
    <property type="protein sequence ID" value="KIK07625.1"/>
    <property type="molecule type" value="Genomic_DNA"/>
</dbReference>
<feature type="region of interest" description="Disordered" evidence="1">
    <location>
        <begin position="203"/>
        <end position="270"/>
    </location>
</feature>
<feature type="region of interest" description="Disordered" evidence="1">
    <location>
        <begin position="176"/>
        <end position="195"/>
    </location>
</feature>
<feature type="compositionally biased region" description="Pro residues" evidence="1">
    <location>
        <begin position="465"/>
        <end position="475"/>
    </location>
</feature>
<evidence type="ECO:0000313" key="3">
    <source>
        <dbReference type="Proteomes" id="UP000054477"/>
    </source>
</evidence>
<dbReference type="OrthoDB" id="774557at2759"/>
<name>A0A0C9X617_9AGAR</name>
<organism evidence="2 3">
    <name type="scientific">Laccaria amethystina LaAM-08-1</name>
    <dbReference type="NCBI Taxonomy" id="1095629"/>
    <lineage>
        <taxon>Eukaryota</taxon>
        <taxon>Fungi</taxon>
        <taxon>Dikarya</taxon>
        <taxon>Basidiomycota</taxon>
        <taxon>Agaricomycotina</taxon>
        <taxon>Agaricomycetes</taxon>
        <taxon>Agaricomycetidae</taxon>
        <taxon>Agaricales</taxon>
        <taxon>Agaricineae</taxon>
        <taxon>Hydnangiaceae</taxon>
        <taxon>Laccaria</taxon>
    </lineage>
</organism>
<feature type="compositionally biased region" description="Polar residues" evidence="1">
    <location>
        <begin position="881"/>
        <end position="906"/>
    </location>
</feature>
<feature type="region of interest" description="Disordered" evidence="1">
    <location>
        <begin position="89"/>
        <end position="171"/>
    </location>
</feature>
<dbReference type="Proteomes" id="UP000054477">
    <property type="component" value="Unassembled WGS sequence"/>
</dbReference>
<feature type="compositionally biased region" description="Low complexity" evidence="1">
    <location>
        <begin position="155"/>
        <end position="171"/>
    </location>
</feature>
<keyword evidence="3" id="KW-1185">Reference proteome</keyword>
<feature type="compositionally biased region" description="Pro residues" evidence="1">
    <location>
        <begin position="357"/>
        <end position="366"/>
    </location>
</feature>
<reference evidence="2 3" key="1">
    <citation type="submission" date="2014-04" db="EMBL/GenBank/DDBJ databases">
        <authorList>
            <consortium name="DOE Joint Genome Institute"/>
            <person name="Kuo A."/>
            <person name="Kohler A."/>
            <person name="Nagy L.G."/>
            <person name="Floudas D."/>
            <person name="Copeland A."/>
            <person name="Barry K.W."/>
            <person name="Cichocki N."/>
            <person name="Veneault-Fourrey C."/>
            <person name="LaButti K."/>
            <person name="Lindquist E.A."/>
            <person name="Lipzen A."/>
            <person name="Lundell T."/>
            <person name="Morin E."/>
            <person name="Murat C."/>
            <person name="Sun H."/>
            <person name="Tunlid A."/>
            <person name="Henrissat B."/>
            <person name="Grigoriev I.V."/>
            <person name="Hibbett D.S."/>
            <person name="Martin F."/>
            <person name="Nordberg H.P."/>
            <person name="Cantor M.N."/>
            <person name="Hua S.X."/>
        </authorList>
    </citation>
    <scope>NUCLEOTIDE SEQUENCE [LARGE SCALE GENOMIC DNA]</scope>
    <source>
        <strain evidence="2 3">LaAM-08-1</strain>
    </source>
</reference>
<proteinExistence type="predicted"/>
<feature type="region of interest" description="Disordered" evidence="1">
    <location>
        <begin position="348"/>
        <end position="428"/>
    </location>
</feature>
<dbReference type="STRING" id="1095629.A0A0C9X617"/>
<evidence type="ECO:0000256" key="1">
    <source>
        <dbReference type="SAM" id="MobiDB-lite"/>
    </source>
</evidence>